<evidence type="ECO:0000259" key="15">
    <source>
        <dbReference type="Pfam" id="PF17039"/>
    </source>
</evidence>
<dbReference type="PANTHER" id="PTHR48438:SF1">
    <property type="entry name" value="ALPHA-(1,3)-FUCOSYLTRANSFERASE C-RELATED"/>
    <property type="match status" value="1"/>
</dbReference>
<evidence type="ECO:0000256" key="12">
    <source>
        <dbReference type="RuleBase" id="RU003832"/>
    </source>
</evidence>
<dbReference type="InterPro" id="IPR001503">
    <property type="entry name" value="Glyco_trans_10"/>
</dbReference>
<dbReference type="Gene3D" id="3.40.50.11660">
    <property type="entry name" value="Glycosyl transferase family 10, C-terminal domain"/>
    <property type="match status" value="1"/>
</dbReference>
<dbReference type="Pfam" id="PF17039">
    <property type="entry name" value="Glyco_tran_10_N"/>
    <property type="match status" value="1"/>
</dbReference>
<dbReference type="PANTHER" id="PTHR48438">
    <property type="entry name" value="ALPHA-(1,3)-FUCOSYLTRANSFERASE C-RELATED"/>
    <property type="match status" value="1"/>
</dbReference>
<comment type="caution">
    <text evidence="16">The sequence shown here is derived from an EMBL/GenBank/DDBJ whole genome shotgun (WGS) entry which is preliminary data.</text>
</comment>
<evidence type="ECO:0000256" key="5">
    <source>
        <dbReference type="ARBA" id="ARBA00022679"/>
    </source>
</evidence>
<evidence type="ECO:0000313" key="17">
    <source>
        <dbReference type="Proteomes" id="UP001159405"/>
    </source>
</evidence>
<evidence type="ECO:0000256" key="9">
    <source>
        <dbReference type="ARBA" id="ARBA00023034"/>
    </source>
</evidence>
<dbReference type="EC" id="2.4.1.-" evidence="12"/>
<evidence type="ECO:0000256" key="8">
    <source>
        <dbReference type="ARBA" id="ARBA00022989"/>
    </source>
</evidence>
<keyword evidence="8" id="KW-1133">Transmembrane helix</keyword>
<keyword evidence="4 12" id="KW-0328">Glycosyltransferase</keyword>
<keyword evidence="7" id="KW-0735">Signal-anchor</keyword>
<evidence type="ECO:0000256" key="1">
    <source>
        <dbReference type="ARBA" id="ARBA00004323"/>
    </source>
</evidence>
<organism evidence="16 17">
    <name type="scientific">Porites lobata</name>
    <dbReference type="NCBI Taxonomy" id="104759"/>
    <lineage>
        <taxon>Eukaryota</taxon>
        <taxon>Metazoa</taxon>
        <taxon>Cnidaria</taxon>
        <taxon>Anthozoa</taxon>
        <taxon>Hexacorallia</taxon>
        <taxon>Scleractinia</taxon>
        <taxon>Fungiina</taxon>
        <taxon>Poritidae</taxon>
        <taxon>Porites</taxon>
    </lineage>
</organism>
<keyword evidence="5 12" id="KW-0808">Transferase</keyword>
<evidence type="ECO:0000256" key="6">
    <source>
        <dbReference type="ARBA" id="ARBA00022692"/>
    </source>
</evidence>
<feature type="domain" description="Fucosyltransferase C-terminal" evidence="14">
    <location>
        <begin position="194"/>
        <end position="370"/>
    </location>
</feature>
<keyword evidence="9 12" id="KW-0333">Golgi apparatus</keyword>
<comment type="similarity">
    <text evidence="3 12">Belongs to the glycosyltransferase 10 family.</text>
</comment>
<feature type="chain" id="PRO_5046534494" description="Fucosyltransferase" evidence="13">
    <location>
        <begin position="19"/>
        <end position="405"/>
    </location>
</feature>
<feature type="signal peptide" evidence="13">
    <location>
        <begin position="1"/>
        <end position="18"/>
    </location>
</feature>
<feature type="domain" description="Fucosyltransferase N-terminal" evidence="15">
    <location>
        <begin position="55"/>
        <end position="174"/>
    </location>
</feature>
<accession>A0ABN8NPG8</accession>
<evidence type="ECO:0000256" key="13">
    <source>
        <dbReference type="SAM" id="SignalP"/>
    </source>
</evidence>
<name>A0ABN8NPG8_9CNID</name>
<sequence length="405" mass="47241">MILITVLASVLMSMKVIYERVLYPARLLSPWQCKPRPTNVERSRKTANVSHENNSTKLILFYNTWFGRKPWWGMDSNESFLAGCPSMKCRITYDVDDIGQSDAVIFHLGYKGDTPRWEEIQQIHKYRCSYQRIAILTQESLLHPDIADISFIPKGFFNWTLTFKRTSDFPLPYGHFFPLQLPAASTSNDTNYAEGKDKLVAWAVSNCGPQTRGIYVKELLKHIQVDVYGKCGSVYGQNNKCSRGSQECVELFKTYKFYLSFENAACTDYVTEKFWNTLDWRVVPVVLAKDIYIPIAPPGSFISVQDFPSVKALALYLQYLDKNDTAYNQYFQWRRKFGSQRKHMPQFACHICKALHEEHLQPKVYHELDSFWNRTSDCESHERSLRKLIMESKKGRWGYSTRFFD</sequence>
<comment type="subcellular location">
    <subcellularLocation>
        <location evidence="1">Golgi apparatus membrane</location>
        <topology evidence="1">Single-pass type II membrane protein</topology>
    </subcellularLocation>
    <subcellularLocation>
        <location evidence="12">Golgi apparatus</location>
        <location evidence="12">Golgi stack membrane</location>
        <topology evidence="12">Single-pass type II membrane protein</topology>
    </subcellularLocation>
</comment>
<evidence type="ECO:0000256" key="4">
    <source>
        <dbReference type="ARBA" id="ARBA00022676"/>
    </source>
</evidence>
<proteinExistence type="inferred from homology"/>
<evidence type="ECO:0000256" key="2">
    <source>
        <dbReference type="ARBA" id="ARBA00004922"/>
    </source>
</evidence>
<dbReference type="InterPro" id="IPR055270">
    <property type="entry name" value="Glyco_tran_10_C"/>
</dbReference>
<evidence type="ECO:0000256" key="11">
    <source>
        <dbReference type="ARBA" id="ARBA00023180"/>
    </source>
</evidence>
<evidence type="ECO:0000256" key="3">
    <source>
        <dbReference type="ARBA" id="ARBA00008919"/>
    </source>
</evidence>
<reference evidence="16 17" key="1">
    <citation type="submission" date="2022-05" db="EMBL/GenBank/DDBJ databases">
        <authorList>
            <consortium name="Genoscope - CEA"/>
            <person name="William W."/>
        </authorList>
    </citation>
    <scope>NUCLEOTIDE SEQUENCE [LARGE SCALE GENOMIC DNA]</scope>
</reference>
<evidence type="ECO:0000259" key="14">
    <source>
        <dbReference type="Pfam" id="PF00852"/>
    </source>
</evidence>
<comment type="pathway">
    <text evidence="2">Protein modification; protein glycosylation.</text>
</comment>
<dbReference type="Pfam" id="PF00852">
    <property type="entry name" value="Glyco_transf_10"/>
    <property type="match status" value="1"/>
</dbReference>
<dbReference type="InterPro" id="IPR031481">
    <property type="entry name" value="Glyco_tran_10_N"/>
</dbReference>
<keyword evidence="13" id="KW-0732">Signal</keyword>
<keyword evidence="17" id="KW-1185">Reference proteome</keyword>
<keyword evidence="11" id="KW-0325">Glycoprotein</keyword>
<evidence type="ECO:0000256" key="10">
    <source>
        <dbReference type="ARBA" id="ARBA00023136"/>
    </source>
</evidence>
<evidence type="ECO:0000313" key="16">
    <source>
        <dbReference type="EMBL" id="CAH3111936.1"/>
    </source>
</evidence>
<dbReference type="Proteomes" id="UP001159405">
    <property type="component" value="Unassembled WGS sequence"/>
</dbReference>
<dbReference type="EMBL" id="CALNXK010000024">
    <property type="protein sequence ID" value="CAH3111936.1"/>
    <property type="molecule type" value="Genomic_DNA"/>
</dbReference>
<keyword evidence="6 12" id="KW-0812">Transmembrane</keyword>
<gene>
    <name evidence="16" type="ORF">PLOB_00020699</name>
</gene>
<evidence type="ECO:0000256" key="7">
    <source>
        <dbReference type="ARBA" id="ARBA00022968"/>
    </source>
</evidence>
<dbReference type="SUPFAM" id="SSF53756">
    <property type="entry name" value="UDP-Glycosyltransferase/glycogen phosphorylase"/>
    <property type="match status" value="1"/>
</dbReference>
<dbReference type="InterPro" id="IPR038577">
    <property type="entry name" value="GT10-like_C_sf"/>
</dbReference>
<keyword evidence="10" id="KW-0472">Membrane</keyword>
<protein>
    <recommendedName>
        <fullName evidence="12">Fucosyltransferase</fullName>
        <ecNumber evidence="12">2.4.1.-</ecNumber>
    </recommendedName>
</protein>